<evidence type="ECO:0000313" key="4">
    <source>
        <dbReference type="Proteomes" id="UP000285112"/>
    </source>
</evidence>
<sequence length="193" mass="20963">MVGRVPDEENGHVGVSRLRMFVLGVTRPLATVVLLVVAYYVLPSGRRLDHGDVWLLAVGLVLVTALLAWNVRRILRSRHPVAQGIQTLALVIPLFLLIFAYVYVVVGEDPPLNFSMPLTKTNALYFTVTVFSTVGFGDITPVTEGARVLVTIQMVCDLLVLGGVFQVVVTAVRRARAASPGAGQPDARPHRRG</sequence>
<name>A0A419IBS8_9PSEU</name>
<keyword evidence="1" id="KW-0472">Membrane</keyword>
<dbReference type="Gene3D" id="1.10.287.70">
    <property type="match status" value="1"/>
</dbReference>
<feature type="domain" description="Potassium channel" evidence="2">
    <location>
        <begin position="94"/>
        <end position="173"/>
    </location>
</feature>
<dbReference type="InterPro" id="IPR013099">
    <property type="entry name" value="K_chnl_dom"/>
</dbReference>
<feature type="transmembrane region" description="Helical" evidence="1">
    <location>
        <begin position="87"/>
        <end position="106"/>
    </location>
</feature>
<keyword evidence="3" id="KW-0407">Ion channel</keyword>
<reference evidence="3 4" key="1">
    <citation type="submission" date="2018-09" db="EMBL/GenBank/DDBJ databases">
        <title>YIM PH 21725 draft genome.</title>
        <authorList>
            <person name="Miao C."/>
        </authorList>
    </citation>
    <scope>NUCLEOTIDE SEQUENCE [LARGE SCALE GENOMIC DNA]</scope>
    <source>
        <strain evidence="4">YIM PH21725</strain>
    </source>
</reference>
<keyword evidence="3" id="KW-0406">Ion transport</keyword>
<gene>
    <name evidence="3" type="ORF">D5S19_00585</name>
</gene>
<organism evidence="3 4">
    <name type="scientific">Amycolatopsis panacis</name>
    <dbReference type="NCBI Taxonomy" id="2340917"/>
    <lineage>
        <taxon>Bacteria</taxon>
        <taxon>Bacillati</taxon>
        <taxon>Actinomycetota</taxon>
        <taxon>Actinomycetes</taxon>
        <taxon>Pseudonocardiales</taxon>
        <taxon>Pseudonocardiaceae</taxon>
        <taxon>Amycolatopsis</taxon>
    </lineage>
</organism>
<dbReference type="Proteomes" id="UP000285112">
    <property type="component" value="Unassembled WGS sequence"/>
</dbReference>
<accession>A0A419IBS8</accession>
<evidence type="ECO:0000256" key="1">
    <source>
        <dbReference type="SAM" id="Phobius"/>
    </source>
</evidence>
<keyword evidence="1" id="KW-1133">Transmembrane helix</keyword>
<feature type="transmembrane region" description="Helical" evidence="1">
    <location>
        <begin position="148"/>
        <end position="169"/>
    </location>
</feature>
<dbReference type="SUPFAM" id="SSF81324">
    <property type="entry name" value="Voltage-gated potassium channels"/>
    <property type="match status" value="1"/>
</dbReference>
<keyword evidence="4" id="KW-1185">Reference proteome</keyword>
<proteinExistence type="predicted"/>
<dbReference type="OrthoDB" id="9799090at2"/>
<dbReference type="Pfam" id="PF07885">
    <property type="entry name" value="Ion_trans_2"/>
    <property type="match status" value="1"/>
</dbReference>
<evidence type="ECO:0000313" key="3">
    <source>
        <dbReference type="EMBL" id="RJQ92305.1"/>
    </source>
</evidence>
<evidence type="ECO:0000259" key="2">
    <source>
        <dbReference type="Pfam" id="PF07885"/>
    </source>
</evidence>
<keyword evidence="3" id="KW-0813">Transport</keyword>
<dbReference type="GO" id="GO:0034220">
    <property type="term" value="P:monoatomic ion transmembrane transport"/>
    <property type="evidence" value="ECO:0007669"/>
    <property type="project" value="UniProtKB-KW"/>
</dbReference>
<protein>
    <submittedName>
        <fullName evidence="3">Two pore domain potassium channel family protein</fullName>
    </submittedName>
</protein>
<feature type="transmembrane region" description="Helical" evidence="1">
    <location>
        <begin position="21"/>
        <end position="42"/>
    </location>
</feature>
<dbReference type="AlphaFoldDB" id="A0A419IBS8"/>
<keyword evidence="1" id="KW-0812">Transmembrane</keyword>
<dbReference type="EMBL" id="QZFV01000010">
    <property type="protein sequence ID" value="RJQ92305.1"/>
    <property type="molecule type" value="Genomic_DNA"/>
</dbReference>
<feature type="transmembrane region" description="Helical" evidence="1">
    <location>
        <begin position="54"/>
        <end position="75"/>
    </location>
</feature>
<comment type="caution">
    <text evidence="3">The sequence shown here is derived from an EMBL/GenBank/DDBJ whole genome shotgun (WGS) entry which is preliminary data.</text>
</comment>